<protein>
    <recommendedName>
        <fullName evidence="3">Phosphotransferase enzyme family protein</fullName>
    </recommendedName>
</protein>
<evidence type="ECO:0000313" key="2">
    <source>
        <dbReference type="Proteomes" id="UP000184476"/>
    </source>
</evidence>
<dbReference type="OrthoDB" id="3680308at2"/>
<dbReference type="InterPro" id="IPR011009">
    <property type="entry name" value="Kinase-like_dom_sf"/>
</dbReference>
<gene>
    <name evidence="1" type="ORF">SAMN05444392_106132</name>
</gene>
<sequence>MTNHQAFMLKQLTKAAVHFDVSLKGKLVYGWRDRTIGSEVWKSRQAYWLRLVSESIHWVNKEWWESNITADAIQGIPKPRVLELYRWREDDICYQAELMERATGKVCSSTPELREMIELPNDWWINLRQSLDHIAAHSTQRIKVTQEKISQRFRDYYGNRVDSQVTHWTTAHGDFHWGNLMAPQLCILDWEGWGIAPGCSIPVLF</sequence>
<keyword evidence="2" id="KW-1185">Reference proteome</keyword>
<dbReference type="RefSeq" id="WP_084731469.1">
    <property type="nucleotide sequence ID" value="NZ_FQVL01000006.1"/>
</dbReference>
<dbReference type="AlphaFoldDB" id="A0A1M4YAC4"/>
<accession>A0A1M4YAC4</accession>
<evidence type="ECO:0008006" key="3">
    <source>
        <dbReference type="Google" id="ProtNLM"/>
    </source>
</evidence>
<name>A0A1M4YAC4_9BACL</name>
<evidence type="ECO:0000313" key="1">
    <source>
        <dbReference type="EMBL" id="SHF02704.1"/>
    </source>
</evidence>
<dbReference type="EMBL" id="FQVL01000006">
    <property type="protein sequence ID" value="SHF02704.1"/>
    <property type="molecule type" value="Genomic_DNA"/>
</dbReference>
<dbReference type="Proteomes" id="UP000184476">
    <property type="component" value="Unassembled WGS sequence"/>
</dbReference>
<reference evidence="1 2" key="1">
    <citation type="submission" date="2016-11" db="EMBL/GenBank/DDBJ databases">
        <authorList>
            <person name="Jaros S."/>
            <person name="Januszkiewicz K."/>
            <person name="Wedrychowicz H."/>
        </authorList>
    </citation>
    <scope>NUCLEOTIDE SEQUENCE [LARGE SCALE GENOMIC DNA]</scope>
    <source>
        <strain evidence="1 2">DSM 44666</strain>
    </source>
</reference>
<organism evidence="1 2">
    <name type="scientific">Seinonella peptonophila</name>
    <dbReference type="NCBI Taxonomy" id="112248"/>
    <lineage>
        <taxon>Bacteria</taxon>
        <taxon>Bacillati</taxon>
        <taxon>Bacillota</taxon>
        <taxon>Bacilli</taxon>
        <taxon>Bacillales</taxon>
        <taxon>Thermoactinomycetaceae</taxon>
        <taxon>Seinonella</taxon>
    </lineage>
</organism>
<dbReference type="SUPFAM" id="SSF56112">
    <property type="entry name" value="Protein kinase-like (PK-like)"/>
    <property type="match status" value="1"/>
</dbReference>
<proteinExistence type="predicted"/>
<dbReference type="STRING" id="112248.SAMN05444392_106132"/>